<accession>A0A800N9W2</accession>
<evidence type="ECO:0000313" key="1">
    <source>
        <dbReference type="EMBL" id="KAF0822984.1"/>
    </source>
</evidence>
<dbReference type="Proteomes" id="UP000465778">
    <property type="component" value="Unassembled WGS sequence"/>
</dbReference>
<gene>
    <name evidence="1" type="ORF">KIS1582_3228</name>
</gene>
<evidence type="ECO:0000313" key="2">
    <source>
        <dbReference type="Proteomes" id="UP000465778"/>
    </source>
</evidence>
<organism evidence="1 2">
    <name type="scientific">Cytobacillus firmus</name>
    <name type="common">Bacillus firmus</name>
    <dbReference type="NCBI Taxonomy" id="1399"/>
    <lineage>
        <taxon>Bacteria</taxon>
        <taxon>Bacillati</taxon>
        <taxon>Bacillota</taxon>
        <taxon>Bacilli</taxon>
        <taxon>Bacillales</taxon>
        <taxon>Bacillaceae</taxon>
        <taxon>Cytobacillus</taxon>
    </lineage>
</organism>
<dbReference type="RefSeq" id="WP_335436623.1">
    <property type="nucleotide sequence ID" value="NZ_JBALOT010000092.1"/>
</dbReference>
<protein>
    <submittedName>
        <fullName evidence="1">Uncharacterized protein</fullName>
    </submittedName>
</protein>
<reference evidence="1 2" key="1">
    <citation type="journal article" date="2020" name="G3 (Bethesda)">
        <title>Whole Genome Sequencing and Comparative Genomics of Two Nematicidal Bacillus Strains Reveals a Wide Range of Possible Virulence Factors.</title>
        <authorList>
            <person name="Susic N."/>
            <person name="Janezic S."/>
            <person name="Rupnik M."/>
            <person name="Geric Stare B."/>
        </authorList>
    </citation>
    <scope>NUCLEOTIDE SEQUENCE [LARGE SCALE GENOMIC DNA]</scope>
    <source>
        <strain evidence="1 2">I-1582</strain>
    </source>
</reference>
<comment type="caution">
    <text evidence="1">The sequence shown here is derived from an EMBL/GenBank/DDBJ whole genome shotgun (WGS) entry which is preliminary data.</text>
</comment>
<dbReference type="AlphaFoldDB" id="A0A800N9W2"/>
<sequence>MVKVQTQEGEIIRSESEVGWGSDTIIRLESEDSFRKVNPAPAFIICPLGS</sequence>
<dbReference type="EMBL" id="VDEM01000041">
    <property type="protein sequence ID" value="KAF0822984.1"/>
    <property type="molecule type" value="Genomic_DNA"/>
</dbReference>
<name>A0A800N9W2_CYTFI</name>
<proteinExistence type="predicted"/>